<comment type="caution">
    <text evidence="3">The sequence shown here is derived from an EMBL/GenBank/DDBJ whole genome shotgun (WGS) entry which is preliminary data.</text>
</comment>
<dbReference type="InterPro" id="IPR047926">
    <property type="entry name" value="Ni_dep_LarA"/>
</dbReference>
<dbReference type="Gene3D" id="3.90.226.30">
    <property type="match status" value="1"/>
</dbReference>
<organism evidence="3 4">
    <name type="scientific">candidate division TA06 bacterium</name>
    <dbReference type="NCBI Taxonomy" id="2250710"/>
    <lineage>
        <taxon>Bacteria</taxon>
        <taxon>Bacteria division TA06</taxon>
    </lineage>
</organism>
<evidence type="ECO:0000313" key="4">
    <source>
        <dbReference type="Proteomes" id="UP000736328"/>
    </source>
</evidence>
<dbReference type="InterPro" id="IPR048068">
    <property type="entry name" value="LarA-like"/>
</dbReference>
<accession>A0A933MLD9</accession>
<dbReference type="PANTHER" id="PTHR33171:SF17">
    <property type="entry name" value="LARA-LIKE N-TERMINAL DOMAIN-CONTAINING PROTEIN"/>
    <property type="match status" value="1"/>
</dbReference>
<evidence type="ECO:0000259" key="1">
    <source>
        <dbReference type="Pfam" id="PF09861"/>
    </source>
</evidence>
<evidence type="ECO:0000313" key="3">
    <source>
        <dbReference type="EMBL" id="MBI4727685.1"/>
    </source>
</evidence>
<reference evidence="3" key="1">
    <citation type="submission" date="2020-07" db="EMBL/GenBank/DDBJ databases">
        <title>Huge and variable diversity of episymbiotic CPR bacteria and DPANN archaea in groundwater ecosystems.</title>
        <authorList>
            <person name="He C.Y."/>
            <person name="Keren R."/>
            <person name="Whittaker M."/>
            <person name="Farag I.F."/>
            <person name="Doudna J."/>
            <person name="Cate J.H.D."/>
            <person name="Banfield J.F."/>
        </authorList>
    </citation>
    <scope>NUCLEOTIDE SEQUENCE</scope>
    <source>
        <strain evidence="3">NC_groundwater_1520_Pr4_B-0.1um_53_5</strain>
    </source>
</reference>
<evidence type="ECO:0000259" key="2">
    <source>
        <dbReference type="Pfam" id="PF21113"/>
    </source>
</evidence>
<dbReference type="NCBIfam" id="NF033504">
    <property type="entry name" value="Ni_dep_LarA"/>
    <property type="match status" value="1"/>
</dbReference>
<dbReference type="Gene3D" id="3.40.50.11440">
    <property type="match status" value="1"/>
</dbReference>
<dbReference type="EMBL" id="JACQXR010000146">
    <property type="protein sequence ID" value="MBI4727685.1"/>
    <property type="molecule type" value="Genomic_DNA"/>
</dbReference>
<dbReference type="Proteomes" id="UP000736328">
    <property type="component" value="Unassembled WGS sequence"/>
</dbReference>
<dbReference type="SUPFAM" id="SSF53335">
    <property type="entry name" value="S-adenosyl-L-methionine-dependent methyltransferases"/>
    <property type="match status" value="1"/>
</dbReference>
<name>A0A933MLD9_UNCT6</name>
<dbReference type="Pfam" id="PF21113">
    <property type="entry name" value="LarA_C"/>
    <property type="match status" value="1"/>
</dbReference>
<proteinExistence type="predicted"/>
<protein>
    <submittedName>
        <fullName evidence="3">Nickel-dependent lactate racemase</fullName>
    </submittedName>
</protein>
<feature type="domain" description="Lactate racemase C-terminal" evidence="2">
    <location>
        <begin position="274"/>
        <end position="414"/>
    </location>
</feature>
<dbReference type="GO" id="GO:0050043">
    <property type="term" value="F:lactate racemase activity"/>
    <property type="evidence" value="ECO:0007669"/>
    <property type="project" value="InterPro"/>
</dbReference>
<dbReference type="AlphaFoldDB" id="A0A933MLD9"/>
<dbReference type="InterPro" id="IPR018657">
    <property type="entry name" value="LarA-like_N"/>
</dbReference>
<dbReference type="PANTHER" id="PTHR33171">
    <property type="entry name" value="LAR_N DOMAIN-CONTAINING PROTEIN"/>
    <property type="match status" value="1"/>
</dbReference>
<dbReference type="InterPro" id="IPR043166">
    <property type="entry name" value="LarA-like_C"/>
</dbReference>
<sequence>MPEIILDYGLSKTTLSLPDANLAGILEPAPAPGLADIPLAVTQALEHPLKSLPLKELLLARRLKSVLLILSDHTRIIPHYHQILEALCAQLAQSGIDCNQVHALIATGSHRAPTCEERKEIYGQRVFDQLNLFAHDCDKGCISVGKVNGRGIELNEMLLTSGFTIATGKITPHYLAGFSGGRKAVMPGCASRATIAQNHALIALGQNARGKLEGNPVHHEMEQSAALARIDFILNVVPTPDEKIAGVFAGHWQQAWLEGTKLCRQVWSAKFDGPADCVIASAGGHPLDIDLYQIQRILNNVAPAVKPGGTIVLVGHCPEGAGQIDFGRWMRDFSAAEILQTPQDQITAEAHRAYATALVMKKCRVCLVSGMDPTLVEKMQFKSLPDLNAAVEYLRERHGKDFSCYVVPKGNAIMLE</sequence>
<dbReference type="InterPro" id="IPR029063">
    <property type="entry name" value="SAM-dependent_MTases_sf"/>
</dbReference>
<dbReference type="Pfam" id="PF09861">
    <property type="entry name" value="Lar_N"/>
    <property type="match status" value="1"/>
</dbReference>
<gene>
    <name evidence="3" type="primary">larA</name>
    <name evidence="3" type="ORF">HY768_10795</name>
</gene>
<feature type="domain" description="LarA-like N-terminal" evidence="1">
    <location>
        <begin position="8"/>
        <end position="206"/>
    </location>
</feature>
<dbReference type="InterPro" id="IPR048520">
    <property type="entry name" value="LarA_C"/>
</dbReference>